<evidence type="ECO:0000313" key="1">
    <source>
        <dbReference type="EMBL" id="CAH1226301.1"/>
    </source>
</evidence>
<reference evidence="1" key="1">
    <citation type="submission" date="2022-01" db="EMBL/GenBank/DDBJ databases">
        <authorList>
            <person name="Criscuolo A."/>
        </authorList>
    </citation>
    <scope>NUCLEOTIDE SEQUENCE</scope>
    <source>
        <strain evidence="1">CIP111891</strain>
    </source>
</reference>
<dbReference type="EMBL" id="CAKMMW010000026">
    <property type="protein sequence ID" value="CAH1226301.1"/>
    <property type="molecule type" value="Genomic_DNA"/>
</dbReference>
<proteinExistence type="predicted"/>
<organism evidence="1 2">
    <name type="scientific">Paenibacillus allorhizoplanae</name>
    <dbReference type="NCBI Taxonomy" id="2905648"/>
    <lineage>
        <taxon>Bacteria</taxon>
        <taxon>Bacillati</taxon>
        <taxon>Bacillota</taxon>
        <taxon>Bacilli</taxon>
        <taxon>Bacillales</taxon>
        <taxon>Paenibacillaceae</taxon>
        <taxon>Paenibacillus</taxon>
    </lineage>
</organism>
<keyword evidence="2" id="KW-1185">Reference proteome</keyword>
<name>A0ABN8H3W4_9BACL</name>
<dbReference type="Proteomes" id="UP000838821">
    <property type="component" value="Unassembled WGS sequence"/>
</dbReference>
<gene>
    <name evidence="1" type="ORF">PAECIP111891_05927</name>
</gene>
<evidence type="ECO:0000313" key="2">
    <source>
        <dbReference type="Proteomes" id="UP000838821"/>
    </source>
</evidence>
<sequence>MADRTLTLWMEGCAGTDIYVFEGYEDTTAKKRSGVLVRRHGCGAAYRAVYTIE</sequence>
<accession>A0ABN8H3W4</accession>
<dbReference type="RefSeq" id="WP_236292057.1">
    <property type="nucleotide sequence ID" value="NZ_CAKMMW010000026.1"/>
</dbReference>
<protein>
    <submittedName>
        <fullName evidence="1">Uncharacterized protein</fullName>
    </submittedName>
</protein>
<comment type="caution">
    <text evidence="1">The sequence shown here is derived from an EMBL/GenBank/DDBJ whole genome shotgun (WGS) entry which is preliminary data.</text>
</comment>